<evidence type="ECO:0000259" key="6">
    <source>
        <dbReference type="PROSITE" id="PS50178"/>
    </source>
</evidence>
<sequence length="383" mass="43520">MSGPLTCSICTAKFGFFKKRFNCGRCNCTACKDCLSQKTTLPENPLTPVYVCRKCFDYIQNPIQSGRVSPPANFKREMAKKAETTNPQESESAEDKAIRERLMNLKESHKDLTEENAKKTASVHDIEKRLKKLYADDPKITDEEIEYRLAKLKGSRPPAIRVHSLRRTSTEDEASSSKHEPNFVQEKKLVRQYTQEIAMETDMDPSNEDIFQPNMIPNNDLSADDLIKMAQVELQQAKEGIAAGQLQDEEIQARLSEISGAPSAPADEIAGSNSMGVIDEDMDAESAMLIKQIMEEDRLDQKLIERGINVGETKKLTRQAECDPESTEDEFPWCFMCNDDATTRCLTCDRELFCKTCFRVVHRESDMRGHKTETFVNKNRTEF</sequence>
<protein>
    <submittedName>
        <fullName evidence="7">Abscission/NoCut checkpoint regulator</fullName>
    </submittedName>
</protein>
<keyword evidence="1" id="KW-0479">Metal-binding</keyword>
<keyword evidence="2 4" id="KW-0863">Zinc-finger</keyword>
<evidence type="ECO:0000256" key="4">
    <source>
        <dbReference type="PROSITE-ProRule" id="PRU00091"/>
    </source>
</evidence>
<dbReference type="PROSITE" id="PS50178">
    <property type="entry name" value="ZF_FYVE"/>
    <property type="match status" value="1"/>
</dbReference>
<evidence type="ECO:0000256" key="1">
    <source>
        <dbReference type="ARBA" id="ARBA00022723"/>
    </source>
</evidence>
<evidence type="ECO:0000256" key="5">
    <source>
        <dbReference type="SAM" id="Coils"/>
    </source>
</evidence>
<feature type="domain" description="FYVE-type" evidence="6">
    <location>
        <begin position="7"/>
        <end position="60"/>
    </location>
</feature>
<dbReference type="Gene3D" id="3.30.40.10">
    <property type="entry name" value="Zinc/RING finger domain, C3HC4 (zinc finger)"/>
    <property type="match status" value="1"/>
</dbReference>
<dbReference type="Pfam" id="PF01363">
    <property type="entry name" value="FYVE"/>
    <property type="match status" value="1"/>
</dbReference>
<dbReference type="Pfam" id="PF22586">
    <property type="entry name" value="ANCHR-like_BBOX"/>
    <property type="match status" value="1"/>
</dbReference>
<dbReference type="SUPFAM" id="SSF57903">
    <property type="entry name" value="FYVE/PHD zinc finger"/>
    <property type="match status" value="1"/>
</dbReference>
<dbReference type="GO" id="GO:0032266">
    <property type="term" value="F:phosphatidylinositol-3-phosphate binding"/>
    <property type="evidence" value="ECO:0007669"/>
    <property type="project" value="TreeGrafter"/>
</dbReference>
<dbReference type="CDD" id="cd19817">
    <property type="entry name" value="Bbox1_ANCHR-like"/>
    <property type="match status" value="1"/>
</dbReference>
<dbReference type="EMBL" id="LR792079">
    <property type="protein sequence ID" value="CAB3267941.1"/>
    <property type="molecule type" value="mRNA"/>
</dbReference>
<dbReference type="GO" id="GO:0030496">
    <property type="term" value="C:midbody"/>
    <property type="evidence" value="ECO:0007669"/>
    <property type="project" value="TreeGrafter"/>
</dbReference>
<proteinExistence type="evidence at transcript level"/>
<dbReference type="InterPro" id="IPR011011">
    <property type="entry name" value="Znf_FYVE_PHD"/>
</dbReference>
<evidence type="ECO:0000256" key="2">
    <source>
        <dbReference type="ARBA" id="ARBA00022771"/>
    </source>
</evidence>
<dbReference type="GO" id="GO:0032154">
    <property type="term" value="C:cleavage furrow"/>
    <property type="evidence" value="ECO:0007669"/>
    <property type="project" value="TreeGrafter"/>
</dbReference>
<dbReference type="InterPro" id="IPR013083">
    <property type="entry name" value="Znf_RING/FYVE/PHD"/>
</dbReference>
<dbReference type="PANTHER" id="PTHR46603:SF1">
    <property type="entry name" value="ABSCISSION_NOCUT CHECKPOINT REGULATOR"/>
    <property type="match status" value="1"/>
</dbReference>
<feature type="coiled-coil region" evidence="5">
    <location>
        <begin position="95"/>
        <end position="122"/>
    </location>
</feature>
<accession>A0A6F9DXP6</accession>
<dbReference type="GO" id="GO:0005813">
    <property type="term" value="C:centrosome"/>
    <property type="evidence" value="ECO:0007669"/>
    <property type="project" value="TreeGrafter"/>
</dbReference>
<dbReference type="InterPro" id="IPR000306">
    <property type="entry name" value="Znf_FYVE"/>
</dbReference>
<dbReference type="GO" id="GO:0044878">
    <property type="term" value="P:mitotic cytokinesis checkpoint signaling"/>
    <property type="evidence" value="ECO:0007669"/>
    <property type="project" value="TreeGrafter"/>
</dbReference>
<dbReference type="InterPro" id="IPR044553">
    <property type="entry name" value="Bbox1_ANCHR"/>
</dbReference>
<reference evidence="7" key="1">
    <citation type="submission" date="2020-04" db="EMBL/GenBank/DDBJ databases">
        <authorList>
            <person name="Neveu A P."/>
        </authorList>
    </citation>
    <scope>NUCLEOTIDE SEQUENCE</scope>
    <source>
        <tissue evidence="7">Whole embryo</tissue>
    </source>
</reference>
<organism evidence="7">
    <name type="scientific">Phallusia mammillata</name>
    <dbReference type="NCBI Taxonomy" id="59560"/>
    <lineage>
        <taxon>Eukaryota</taxon>
        <taxon>Metazoa</taxon>
        <taxon>Chordata</taxon>
        <taxon>Tunicata</taxon>
        <taxon>Ascidiacea</taxon>
        <taxon>Phlebobranchia</taxon>
        <taxon>Ascidiidae</taxon>
        <taxon>Phallusia</taxon>
    </lineage>
</organism>
<name>A0A6F9DXP6_9ASCI</name>
<evidence type="ECO:0000313" key="7">
    <source>
        <dbReference type="EMBL" id="CAB3267941.1"/>
    </source>
</evidence>
<dbReference type="AlphaFoldDB" id="A0A6F9DXP6"/>
<keyword evidence="5" id="KW-0175">Coiled coil</keyword>
<evidence type="ECO:0000256" key="3">
    <source>
        <dbReference type="ARBA" id="ARBA00022833"/>
    </source>
</evidence>
<gene>
    <name evidence="7" type="primary">Zfyve19</name>
</gene>
<dbReference type="InterPro" id="IPR017455">
    <property type="entry name" value="Znf_FYVE-rel"/>
</dbReference>
<dbReference type="SUPFAM" id="SSF57845">
    <property type="entry name" value="B-box zinc-binding domain"/>
    <property type="match status" value="1"/>
</dbReference>
<dbReference type="GO" id="GO:0009838">
    <property type="term" value="P:abscission"/>
    <property type="evidence" value="ECO:0007669"/>
    <property type="project" value="TreeGrafter"/>
</dbReference>
<dbReference type="GO" id="GO:0008270">
    <property type="term" value="F:zinc ion binding"/>
    <property type="evidence" value="ECO:0007669"/>
    <property type="project" value="UniProtKB-KW"/>
</dbReference>
<dbReference type="PANTHER" id="PTHR46603">
    <property type="entry name" value="ABSCISSION/NOCUT CHECKPOINT REGULATOR"/>
    <property type="match status" value="1"/>
</dbReference>
<keyword evidence="3" id="KW-0862">Zinc</keyword>